<dbReference type="Proteomes" id="UP001139646">
    <property type="component" value="Unassembled WGS sequence"/>
</dbReference>
<evidence type="ECO:0000313" key="2">
    <source>
        <dbReference type="Proteomes" id="UP001139646"/>
    </source>
</evidence>
<accession>A0ABS9X345</accession>
<keyword evidence="2" id="KW-1185">Reference proteome</keyword>
<dbReference type="EMBL" id="JAKKSL010000002">
    <property type="protein sequence ID" value="MCI2284217.1"/>
    <property type="molecule type" value="Genomic_DNA"/>
</dbReference>
<proteinExistence type="predicted"/>
<sequence length="95" mass="10199">MSLIISNIALHFISKKEESGEVLLRLGPEDIEIGAKITAFVDGLHVIYNAKGSKAYGSFSTMPAQAINTDNVTDTIESVDGVEATVKQPQHVLLT</sequence>
<gene>
    <name evidence="1" type="ORF">L3081_13530</name>
</gene>
<organism evidence="1 2">
    <name type="scientific">Colwellia maritima</name>
    <dbReference type="NCBI Taxonomy" id="2912588"/>
    <lineage>
        <taxon>Bacteria</taxon>
        <taxon>Pseudomonadati</taxon>
        <taxon>Pseudomonadota</taxon>
        <taxon>Gammaproteobacteria</taxon>
        <taxon>Alteromonadales</taxon>
        <taxon>Colwelliaceae</taxon>
        <taxon>Colwellia</taxon>
    </lineage>
</organism>
<reference evidence="1" key="1">
    <citation type="submission" date="2022-01" db="EMBL/GenBank/DDBJ databases">
        <title>Colwellia maritima, isolated from seawater.</title>
        <authorList>
            <person name="Kristyanto S."/>
            <person name="Jung J."/>
            <person name="Jeon C.O."/>
        </authorList>
    </citation>
    <scope>NUCLEOTIDE SEQUENCE</scope>
    <source>
        <strain evidence="1">MSW7</strain>
    </source>
</reference>
<protein>
    <submittedName>
        <fullName evidence="1">Uncharacterized protein</fullName>
    </submittedName>
</protein>
<comment type="caution">
    <text evidence="1">The sequence shown here is derived from an EMBL/GenBank/DDBJ whole genome shotgun (WGS) entry which is preliminary data.</text>
</comment>
<dbReference type="RefSeq" id="WP_242286668.1">
    <property type="nucleotide sequence ID" value="NZ_JAKKSL010000002.1"/>
</dbReference>
<evidence type="ECO:0000313" key="1">
    <source>
        <dbReference type="EMBL" id="MCI2284217.1"/>
    </source>
</evidence>
<name>A0ABS9X345_9GAMM</name>